<dbReference type="KEGG" id="kfl:Kfla_2347"/>
<proteinExistence type="predicted"/>
<dbReference type="GO" id="GO:0016020">
    <property type="term" value="C:membrane"/>
    <property type="evidence" value="ECO:0007669"/>
    <property type="project" value="GOC"/>
</dbReference>
<accession>D2PUV7</accession>
<dbReference type="GO" id="GO:0004527">
    <property type="term" value="F:exonuclease activity"/>
    <property type="evidence" value="ECO:0007669"/>
    <property type="project" value="UniProtKB-KW"/>
</dbReference>
<protein>
    <submittedName>
        <fullName evidence="2">Endonuclease/exonuclease/phosphatase</fullName>
    </submittedName>
</protein>
<evidence type="ECO:0000313" key="3">
    <source>
        <dbReference type="Proteomes" id="UP000007967"/>
    </source>
</evidence>
<dbReference type="OrthoDB" id="9787701at2"/>
<dbReference type="Proteomes" id="UP000007967">
    <property type="component" value="Chromosome"/>
</dbReference>
<keyword evidence="2" id="KW-0269">Exonuclease</keyword>
<reference evidence="2 3" key="2">
    <citation type="journal article" date="2010" name="Stand. Genomic Sci.">
        <title>Complete genome sequence of Kribbella flavida type strain (IFO 14399).</title>
        <authorList>
            <person name="Pukall R."/>
            <person name="Lapidus A."/>
            <person name="Glavina Del Rio T."/>
            <person name="Copeland A."/>
            <person name="Tice H."/>
            <person name="Cheng J.-F."/>
            <person name="Lucas S."/>
            <person name="Chen F."/>
            <person name="Nolan M."/>
            <person name="LaButti K."/>
            <person name="Pati A."/>
            <person name="Ivanova N."/>
            <person name="Mavrommatis K."/>
            <person name="Mikhailova N."/>
            <person name="Pitluck S."/>
            <person name="Bruce D."/>
            <person name="Goodwin L."/>
            <person name="Land M."/>
            <person name="Hauser L."/>
            <person name="Chang Y.-J."/>
            <person name="Jeffries C.D."/>
            <person name="Chen A."/>
            <person name="Palaniappan K."/>
            <person name="Chain P."/>
            <person name="Rohde M."/>
            <person name="Goeker M."/>
            <person name="Bristow J."/>
            <person name="Eisen J.A."/>
            <person name="Markowitz V."/>
            <person name="Hugenholtz P."/>
            <person name="Kyrpides N.C."/>
            <person name="Klenk H.-P."/>
            <person name="Brettin T."/>
        </authorList>
    </citation>
    <scope>NUCLEOTIDE SEQUENCE [LARGE SCALE GENOMIC DNA]</scope>
    <source>
        <strain evidence="3">DSM 17836 / JCM 10339 / NBRC 14399</strain>
    </source>
</reference>
<gene>
    <name evidence="2" type="ordered locus">Kfla_2347</name>
</gene>
<dbReference type="SUPFAM" id="SSF56219">
    <property type="entry name" value="DNase I-like"/>
    <property type="match status" value="1"/>
</dbReference>
<dbReference type="GO" id="GO:0004519">
    <property type="term" value="F:endonuclease activity"/>
    <property type="evidence" value="ECO:0007669"/>
    <property type="project" value="UniProtKB-KW"/>
</dbReference>
<evidence type="ECO:0000313" key="2">
    <source>
        <dbReference type="EMBL" id="ADB31423.1"/>
    </source>
</evidence>
<sequence length="254" mass="28085">MSATTVRVMTWNLWWRFGPQWVDRQEAILATLRAVGPDVVAVQEAWPEQVETLAEQLGMHCRYAGPSYPPETDIARGDDPVSLGMGLLSRWPIADWKVRTMPARHRQLEPVAVVASLDHPQVTLHVVTSCLEYEPAFTDDRIAQTRLLAELATDPAYDGDAPVIVAGDLNAGPTSRVLGPLYDVLRDAWTGDPDAITSPDEAGPDLRDQRIDHIFYRPGTFSQEVEVTQAQLAGDPVDGITPSDHQAVVCDLRW</sequence>
<dbReference type="GO" id="GO:0006506">
    <property type="term" value="P:GPI anchor biosynthetic process"/>
    <property type="evidence" value="ECO:0007669"/>
    <property type="project" value="TreeGrafter"/>
</dbReference>
<reference evidence="3" key="1">
    <citation type="submission" date="2009-09" db="EMBL/GenBank/DDBJ databases">
        <title>The complete genome of Kribbella flavida DSM 17836.</title>
        <authorList>
            <consortium name="US DOE Joint Genome Institute (JGI-PGF)"/>
            <person name="Lucas S."/>
            <person name="Copeland A."/>
            <person name="Lapidus A."/>
            <person name="Glavina del Rio T."/>
            <person name="Dalin E."/>
            <person name="Tice H."/>
            <person name="Bruce D."/>
            <person name="Goodwin L."/>
            <person name="Pitluck S."/>
            <person name="Kyrpides N."/>
            <person name="Mavromatis K."/>
            <person name="Ivanova N."/>
            <person name="Saunders E."/>
            <person name="Brettin T."/>
            <person name="Detter J.C."/>
            <person name="Han C."/>
            <person name="Larimer F."/>
            <person name="Land M."/>
            <person name="Hauser L."/>
            <person name="Markowitz V."/>
            <person name="Cheng J.-F."/>
            <person name="Hugenholtz P."/>
            <person name="Woyke T."/>
            <person name="Wu D."/>
            <person name="Pukall R."/>
            <person name="Klenk H.-P."/>
            <person name="Eisen J.A."/>
        </authorList>
    </citation>
    <scope>NUCLEOTIDE SEQUENCE [LARGE SCALE GENOMIC DNA]</scope>
    <source>
        <strain evidence="3">DSM 17836 / JCM 10339 / NBRC 14399</strain>
    </source>
</reference>
<dbReference type="PANTHER" id="PTHR14859">
    <property type="entry name" value="CALCOFLUOR WHITE HYPERSENSITIVE PROTEIN PRECURSOR"/>
    <property type="match status" value="1"/>
</dbReference>
<keyword evidence="2" id="KW-0255">Endonuclease</keyword>
<dbReference type="STRING" id="479435.Kfla_2347"/>
<dbReference type="InterPro" id="IPR005135">
    <property type="entry name" value="Endo/exonuclease/phosphatase"/>
</dbReference>
<keyword evidence="2" id="KW-0378">Hydrolase</keyword>
<dbReference type="Pfam" id="PF03372">
    <property type="entry name" value="Exo_endo_phos"/>
    <property type="match status" value="1"/>
</dbReference>
<dbReference type="HOGENOM" id="CLU_1010649_0_0_11"/>
<dbReference type="RefSeq" id="WP_012919979.1">
    <property type="nucleotide sequence ID" value="NC_013729.1"/>
</dbReference>
<dbReference type="InterPro" id="IPR051916">
    <property type="entry name" value="GPI-anchor_lipid_remodeler"/>
</dbReference>
<keyword evidence="2" id="KW-0540">Nuclease</keyword>
<feature type="domain" description="Endonuclease/exonuclease/phosphatase" evidence="1">
    <location>
        <begin position="9"/>
        <end position="245"/>
    </location>
</feature>
<dbReference type="InterPro" id="IPR036691">
    <property type="entry name" value="Endo/exonu/phosph_ase_sf"/>
</dbReference>
<dbReference type="PANTHER" id="PTHR14859:SF15">
    <property type="entry name" value="ENDONUCLEASE_EXONUCLEASE_PHOSPHATASE DOMAIN-CONTAINING PROTEIN"/>
    <property type="match status" value="1"/>
</dbReference>
<evidence type="ECO:0000259" key="1">
    <source>
        <dbReference type="Pfam" id="PF03372"/>
    </source>
</evidence>
<keyword evidence="3" id="KW-1185">Reference proteome</keyword>
<dbReference type="AlphaFoldDB" id="D2PUV7"/>
<dbReference type="EMBL" id="CP001736">
    <property type="protein sequence ID" value="ADB31423.1"/>
    <property type="molecule type" value="Genomic_DNA"/>
</dbReference>
<dbReference type="eggNOG" id="COG3568">
    <property type="taxonomic scope" value="Bacteria"/>
</dbReference>
<dbReference type="Gene3D" id="3.60.10.10">
    <property type="entry name" value="Endonuclease/exonuclease/phosphatase"/>
    <property type="match status" value="1"/>
</dbReference>
<name>D2PUV7_KRIFD</name>
<organism evidence="2 3">
    <name type="scientific">Kribbella flavida (strain DSM 17836 / JCM 10339 / NBRC 14399)</name>
    <dbReference type="NCBI Taxonomy" id="479435"/>
    <lineage>
        <taxon>Bacteria</taxon>
        <taxon>Bacillati</taxon>
        <taxon>Actinomycetota</taxon>
        <taxon>Actinomycetes</taxon>
        <taxon>Propionibacteriales</taxon>
        <taxon>Kribbellaceae</taxon>
        <taxon>Kribbella</taxon>
    </lineage>
</organism>